<dbReference type="AlphaFoldDB" id="A0A4R5PIS4"/>
<dbReference type="PANTHER" id="PTHR12463">
    <property type="entry name" value="OXYGENASE-RELATED"/>
    <property type="match status" value="1"/>
</dbReference>
<dbReference type="Proteomes" id="UP000295131">
    <property type="component" value="Unassembled WGS sequence"/>
</dbReference>
<comment type="caution">
    <text evidence="2">The sequence shown here is derived from an EMBL/GenBank/DDBJ whole genome shotgun (WGS) entry which is preliminary data.</text>
</comment>
<dbReference type="GO" id="GO:0070988">
    <property type="term" value="P:demethylation"/>
    <property type="evidence" value="ECO:0007669"/>
    <property type="project" value="InterPro"/>
</dbReference>
<dbReference type="InterPro" id="IPR005123">
    <property type="entry name" value="Oxoglu/Fe-dep_dioxygenase_dom"/>
</dbReference>
<accession>A0A4R5PIS4</accession>
<dbReference type="PROSITE" id="PS51471">
    <property type="entry name" value="FE2OG_OXY"/>
    <property type="match status" value="1"/>
</dbReference>
<gene>
    <name evidence="2" type="ORF">E2A64_15685</name>
</gene>
<dbReference type="InterPro" id="IPR027450">
    <property type="entry name" value="AlkB-like"/>
</dbReference>
<dbReference type="GO" id="GO:0032451">
    <property type="term" value="F:demethylase activity"/>
    <property type="evidence" value="ECO:0007669"/>
    <property type="project" value="TreeGrafter"/>
</dbReference>
<name>A0A4R5PIS4_9HYPH</name>
<organism evidence="2 3">
    <name type="scientific">Pseudohoeflea suaedae</name>
    <dbReference type="NCBI Taxonomy" id="877384"/>
    <lineage>
        <taxon>Bacteria</taxon>
        <taxon>Pseudomonadati</taxon>
        <taxon>Pseudomonadota</taxon>
        <taxon>Alphaproteobacteria</taxon>
        <taxon>Hyphomicrobiales</taxon>
        <taxon>Rhizobiaceae</taxon>
        <taxon>Pseudohoeflea</taxon>
    </lineage>
</organism>
<sequence>MTLPQGASYHHDFLDPEEEADITRLLDEGLWDGGLRRRVQHFGYRYDYKARTVTRETRLGPLPAWLATLGQRLVAAGHFEAPPDQVIANEYLPGQGISAHIDCEPCFDGTIVSVSLLSRCEMIFRPRGIAGRTGGGSSVILEPRSALVLKDEARYLWTHEIPARKSDNIRGERVARSRRISLTFRKVVLTR</sequence>
<dbReference type="PANTHER" id="PTHR12463:SF1">
    <property type="entry name" value="2-OXOGLUTARATE AND FE-DEPENDENT OXYGENASE FAMILY PROTEIN"/>
    <property type="match status" value="1"/>
</dbReference>
<dbReference type="EMBL" id="SMSI01000003">
    <property type="protein sequence ID" value="TDH35147.1"/>
    <property type="molecule type" value="Genomic_DNA"/>
</dbReference>
<dbReference type="OrthoDB" id="278699at2"/>
<proteinExistence type="predicted"/>
<keyword evidence="2" id="KW-0560">Oxidoreductase</keyword>
<dbReference type="SUPFAM" id="SSF51197">
    <property type="entry name" value="Clavaminate synthase-like"/>
    <property type="match status" value="1"/>
</dbReference>
<dbReference type="InterPro" id="IPR032857">
    <property type="entry name" value="ALKBH4"/>
</dbReference>
<dbReference type="Gene3D" id="2.60.120.590">
    <property type="entry name" value="Alpha-ketoglutarate-dependent dioxygenase AlkB-like"/>
    <property type="match status" value="1"/>
</dbReference>
<dbReference type="GO" id="GO:0051213">
    <property type="term" value="F:dioxygenase activity"/>
    <property type="evidence" value="ECO:0007669"/>
    <property type="project" value="UniProtKB-KW"/>
</dbReference>
<dbReference type="RefSeq" id="WP_133285432.1">
    <property type="nucleotide sequence ID" value="NZ_SMSI01000003.1"/>
</dbReference>
<dbReference type="Pfam" id="PF13532">
    <property type="entry name" value="2OG-FeII_Oxy_2"/>
    <property type="match status" value="1"/>
</dbReference>
<protein>
    <submittedName>
        <fullName evidence="2">Alpha-ketoglutarate-dependent dioxygenase AlkB</fullName>
    </submittedName>
</protein>
<dbReference type="InterPro" id="IPR037151">
    <property type="entry name" value="AlkB-like_sf"/>
</dbReference>
<reference evidence="2 3" key="1">
    <citation type="journal article" date="2013" name="Int. J. Syst. Evol. Microbiol.">
        <title>Hoeflea suaedae sp. nov., an endophytic bacterium isolated from the root of the halophyte Suaeda maritima.</title>
        <authorList>
            <person name="Chung E.J."/>
            <person name="Park J.A."/>
            <person name="Pramanik P."/>
            <person name="Bibi F."/>
            <person name="Jeon C.O."/>
            <person name="Chung Y.R."/>
        </authorList>
    </citation>
    <scope>NUCLEOTIDE SEQUENCE [LARGE SCALE GENOMIC DNA]</scope>
    <source>
        <strain evidence="2 3">YC6898</strain>
    </source>
</reference>
<keyword evidence="2" id="KW-0223">Dioxygenase</keyword>
<evidence type="ECO:0000259" key="1">
    <source>
        <dbReference type="PROSITE" id="PS51471"/>
    </source>
</evidence>
<keyword evidence="3" id="KW-1185">Reference proteome</keyword>
<evidence type="ECO:0000313" key="3">
    <source>
        <dbReference type="Proteomes" id="UP000295131"/>
    </source>
</evidence>
<evidence type="ECO:0000313" key="2">
    <source>
        <dbReference type="EMBL" id="TDH35147.1"/>
    </source>
</evidence>
<feature type="domain" description="Fe2OG dioxygenase" evidence="1">
    <location>
        <begin position="82"/>
        <end position="188"/>
    </location>
</feature>